<evidence type="ECO:0000256" key="1">
    <source>
        <dbReference type="ARBA" id="ARBA00022729"/>
    </source>
</evidence>
<dbReference type="InterPro" id="IPR027385">
    <property type="entry name" value="Beta-barrel_OMP"/>
</dbReference>
<protein>
    <submittedName>
        <fullName evidence="4">Porin family protein</fullName>
    </submittedName>
</protein>
<name>A0ABT7QPX1_9BACT</name>
<keyword evidence="1 2" id="KW-0732">Signal</keyword>
<evidence type="ECO:0000313" key="4">
    <source>
        <dbReference type="EMBL" id="MDM5262624.1"/>
    </source>
</evidence>
<accession>A0ABT7QPX1</accession>
<dbReference type="SUPFAM" id="SSF56925">
    <property type="entry name" value="OMPA-like"/>
    <property type="match status" value="1"/>
</dbReference>
<feature type="signal peptide" evidence="2">
    <location>
        <begin position="1"/>
        <end position="20"/>
    </location>
</feature>
<dbReference type="InterPro" id="IPR011250">
    <property type="entry name" value="OMP/PagP_B-barrel"/>
</dbReference>
<gene>
    <name evidence="4" type="ORF">PF327_00205</name>
</gene>
<evidence type="ECO:0000259" key="3">
    <source>
        <dbReference type="Pfam" id="PF13505"/>
    </source>
</evidence>
<sequence length="201" mass="22127">MKKIVLSVWAVAALSSLGFAGGDMKEVEPAIEPVVEVVEAEKNFYVGVGFAWLSTGTDSIDFFNNHSDRDRTGNLLVLAGYEFNEYMAVEGRYSTYMFDEDSINSDTWGIYAKPQYPVNEEWNLYALLGFGGMTVDGIDGKDIDVDDSGFQWGLGVNYAYSEDIGFFVDFVSIANGMGGTWYGTVEDVDTDAITAGITYNF</sequence>
<reference evidence="4" key="1">
    <citation type="submission" date="2023-01" db="EMBL/GenBank/DDBJ databases">
        <title>Sulfurovum sp. XTW-4 genome assembly.</title>
        <authorList>
            <person name="Wang J."/>
        </authorList>
    </citation>
    <scope>NUCLEOTIDE SEQUENCE</scope>
    <source>
        <strain evidence="4">XTW-4</strain>
    </source>
</reference>
<evidence type="ECO:0000313" key="5">
    <source>
        <dbReference type="Proteomes" id="UP001169066"/>
    </source>
</evidence>
<proteinExistence type="predicted"/>
<dbReference type="RefSeq" id="WP_289400796.1">
    <property type="nucleotide sequence ID" value="NZ_JAQIBC010000001.1"/>
</dbReference>
<organism evidence="4 5">
    <name type="scientific">Sulfurovum xiamenensis</name>
    <dbReference type="NCBI Taxonomy" id="3019066"/>
    <lineage>
        <taxon>Bacteria</taxon>
        <taxon>Pseudomonadati</taxon>
        <taxon>Campylobacterota</taxon>
        <taxon>Epsilonproteobacteria</taxon>
        <taxon>Campylobacterales</taxon>
        <taxon>Sulfurovaceae</taxon>
        <taxon>Sulfurovum</taxon>
    </lineage>
</organism>
<keyword evidence="5" id="KW-1185">Reference proteome</keyword>
<dbReference type="Proteomes" id="UP001169066">
    <property type="component" value="Unassembled WGS sequence"/>
</dbReference>
<feature type="domain" description="Outer membrane protein beta-barrel" evidence="3">
    <location>
        <begin position="39"/>
        <end position="201"/>
    </location>
</feature>
<dbReference type="Gene3D" id="2.40.160.20">
    <property type="match status" value="1"/>
</dbReference>
<dbReference type="Pfam" id="PF13505">
    <property type="entry name" value="OMP_b-brl"/>
    <property type="match status" value="1"/>
</dbReference>
<feature type="chain" id="PRO_5046155695" evidence="2">
    <location>
        <begin position="21"/>
        <end position="201"/>
    </location>
</feature>
<comment type="caution">
    <text evidence="4">The sequence shown here is derived from an EMBL/GenBank/DDBJ whole genome shotgun (WGS) entry which is preliminary data.</text>
</comment>
<evidence type="ECO:0000256" key="2">
    <source>
        <dbReference type="SAM" id="SignalP"/>
    </source>
</evidence>
<dbReference type="EMBL" id="JAQIBC010000001">
    <property type="protein sequence ID" value="MDM5262624.1"/>
    <property type="molecule type" value="Genomic_DNA"/>
</dbReference>